<keyword evidence="1" id="KW-0472">Membrane</keyword>
<dbReference type="EMBL" id="SOHQ01000032">
    <property type="protein sequence ID" value="TFD77011.1"/>
    <property type="molecule type" value="Genomic_DNA"/>
</dbReference>
<organism evidence="3 4">
    <name type="scientific">Cryobacterium psychrophilum</name>
    <dbReference type="NCBI Taxonomy" id="41988"/>
    <lineage>
        <taxon>Bacteria</taxon>
        <taxon>Bacillati</taxon>
        <taxon>Actinomycetota</taxon>
        <taxon>Actinomycetes</taxon>
        <taxon>Micrococcales</taxon>
        <taxon>Microbacteriaceae</taxon>
        <taxon>Cryobacterium</taxon>
    </lineage>
</organism>
<proteinExistence type="predicted"/>
<feature type="transmembrane region" description="Helical" evidence="1">
    <location>
        <begin position="102"/>
        <end position="123"/>
    </location>
</feature>
<sequence>MHPLPRSGGVSMNDARLRRHASLHRLAIVLSVAYLAALALIAFWPTPVDRGAHGPLISILASLQRHGAPDWLTYNFVEFAANIALFVPVGLLGVILLGARRWWLAISAGFVASFFIEFGQLIFLPGRFATVNDVIANTSGAVIGTVGALVVLGLVHVLPVAGPRPPTAHRSYTP</sequence>
<feature type="transmembrane region" description="Helical" evidence="1">
    <location>
        <begin position="26"/>
        <end position="44"/>
    </location>
</feature>
<dbReference type="AlphaFoldDB" id="A0A4Y8KKD1"/>
<evidence type="ECO:0000313" key="3">
    <source>
        <dbReference type="EMBL" id="TFD77011.1"/>
    </source>
</evidence>
<dbReference type="Proteomes" id="UP000298218">
    <property type="component" value="Unassembled WGS sequence"/>
</dbReference>
<evidence type="ECO:0000259" key="2">
    <source>
        <dbReference type="Pfam" id="PF04892"/>
    </source>
</evidence>
<reference evidence="3 4" key="1">
    <citation type="submission" date="2019-03" db="EMBL/GenBank/DDBJ databases">
        <title>Genomics of glacier-inhabiting Cryobacterium strains.</title>
        <authorList>
            <person name="Liu Q."/>
            <person name="Xin Y.-H."/>
        </authorList>
    </citation>
    <scope>NUCLEOTIDE SEQUENCE [LARGE SCALE GENOMIC DNA]</scope>
    <source>
        <strain evidence="3 4">CGMCC 1.4292</strain>
    </source>
</reference>
<keyword evidence="4" id="KW-1185">Reference proteome</keyword>
<dbReference type="Pfam" id="PF04892">
    <property type="entry name" value="VanZ"/>
    <property type="match status" value="1"/>
</dbReference>
<feature type="domain" description="VanZ-like" evidence="2">
    <location>
        <begin position="32"/>
        <end position="150"/>
    </location>
</feature>
<accession>A0A4Y8KKD1</accession>
<dbReference type="InterPro" id="IPR006976">
    <property type="entry name" value="VanZ-like"/>
</dbReference>
<dbReference type="OrthoDB" id="3787741at2"/>
<evidence type="ECO:0000313" key="4">
    <source>
        <dbReference type="Proteomes" id="UP000298218"/>
    </source>
</evidence>
<evidence type="ECO:0000256" key="1">
    <source>
        <dbReference type="SAM" id="Phobius"/>
    </source>
</evidence>
<feature type="transmembrane region" description="Helical" evidence="1">
    <location>
        <begin position="135"/>
        <end position="161"/>
    </location>
</feature>
<keyword evidence="1" id="KW-1133">Transmembrane helix</keyword>
<feature type="transmembrane region" description="Helical" evidence="1">
    <location>
        <begin position="79"/>
        <end position="97"/>
    </location>
</feature>
<name>A0A4Y8KKD1_9MICO</name>
<gene>
    <name evidence="3" type="ORF">E3T53_12095</name>
</gene>
<keyword evidence="1" id="KW-0812">Transmembrane</keyword>
<protein>
    <submittedName>
        <fullName evidence="3">VanZ family protein</fullName>
    </submittedName>
</protein>
<comment type="caution">
    <text evidence="3">The sequence shown here is derived from an EMBL/GenBank/DDBJ whole genome shotgun (WGS) entry which is preliminary data.</text>
</comment>